<evidence type="ECO:0000313" key="1">
    <source>
        <dbReference type="EMBL" id="GCE23448.1"/>
    </source>
</evidence>
<gene>
    <name evidence="1" type="ORF">KDK_72480</name>
</gene>
<proteinExistence type="predicted"/>
<name>A0A402AWI7_9CHLR</name>
<protein>
    <submittedName>
        <fullName evidence="1">Uncharacterized protein</fullName>
    </submittedName>
</protein>
<dbReference type="AlphaFoldDB" id="A0A402AWI7"/>
<sequence>MWWTAAAVHHTLHTCKAPLSRGKWGISSCGHPPYTPHLQDPSELWQVGDIKLAGTHHTLHTCKAPLSRGKWGISSCGHPPYTPHLQGSSEPWQVGDIKLRAPTTHSTPARPL</sequence>
<evidence type="ECO:0000313" key="2">
    <source>
        <dbReference type="Proteomes" id="UP000287188"/>
    </source>
</evidence>
<comment type="caution">
    <text evidence="1">The sequence shown here is derived from an EMBL/GenBank/DDBJ whole genome shotgun (WGS) entry which is preliminary data.</text>
</comment>
<organism evidence="1 2">
    <name type="scientific">Dictyobacter kobayashii</name>
    <dbReference type="NCBI Taxonomy" id="2014872"/>
    <lineage>
        <taxon>Bacteria</taxon>
        <taxon>Bacillati</taxon>
        <taxon>Chloroflexota</taxon>
        <taxon>Ktedonobacteria</taxon>
        <taxon>Ktedonobacterales</taxon>
        <taxon>Dictyobacteraceae</taxon>
        <taxon>Dictyobacter</taxon>
    </lineage>
</organism>
<dbReference type="EMBL" id="BIFS01000002">
    <property type="protein sequence ID" value="GCE23448.1"/>
    <property type="molecule type" value="Genomic_DNA"/>
</dbReference>
<accession>A0A402AWI7</accession>
<keyword evidence="2" id="KW-1185">Reference proteome</keyword>
<dbReference type="Proteomes" id="UP000287188">
    <property type="component" value="Unassembled WGS sequence"/>
</dbReference>
<reference evidence="2" key="1">
    <citation type="submission" date="2018-12" db="EMBL/GenBank/DDBJ databases">
        <title>Tengunoibacter tsumagoiensis gen. nov., sp. nov., Dictyobacter kobayashii sp. nov., D. alpinus sp. nov., and D. joshuensis sp. nov. and description of Dictyobacteraceae fam. nov. within the order Ktedonobacterales isolated from Tengu-no-mugimeshi.</title>
        <authorList>
            <person name="Wang C.M."/>
            <person name="Zheng Y."/>
            <person name="Sakai Y."/>
            <person name="Toyoda A."/>
            <person name="Minakuchi Y."/>
            <person name="Abe K."/>
            <person name="Yokota A."/>
            <person name="Yabe S."/>
        </authorList>
    </citation>
    <scope>NUCLEOTIDE SEQUENCE [LARGE SCALE GENOMIC DNA]</scope>
    <source>
        <strain evidence="2">Uno11</strain>
    </source>
</reference>